<evidence type="ECO:0000313" key="2">
    <source>
        <dbReference type="Proteomes" id="UP000730591"/>
    </source>
</evidence>
<protein>
    <submittedName>
        <fullName evidence="1">Uncharacterized protein</fullName>
    </submittedName>
</protein>
<comment type="caution">
    <text evidence="1">The sequence shown here is derived from an EMBL/GenBank/DDBJ whole genome shotgun (WGS) entry which is preliminary data.</text>
</comment>
<gene>
    <name evidence="1" type="ORF">HCJ93_08480</name>
</gene>
<sequence length="75" mass="8720">MHPYEVKLNQIVVDEERNDIGVVTYVDGNDVTIKSLHPRFGPWKTTCDKIRMAKPTERMQAKLLAQNERSKLRLP</sequence>
<dbReference type="RefSeq" id="WP_167992611.1">
    <property type="nucleotide sequence ID" value="NZ_JAATEM010000008.1"/>
</dbReference>
<reference evidence="1 2" key="1">
    <citation type="submission" date="2020-03" db="EMBL/GenBank/DDBJ databases">
        <title>WGS of actinomycetes isolated from Thailand.</title>
        <authorList>
            <person name="Thawai C."/>
        </authorList>
    </citation>
    <scope>NUCLEOTIDE SEQUENCE [LARGE SCALE GENOMIC DNA]</scope>
    <source>
        <strain evidence="1 2">SBST2-5</strain>
    </source>
</reference>
<organism evidence="1 2">
    <name type="scientific">Streptomyces composti</name>
    <dbReference type="NCBI Taxonomy" id="2720025"/>
    <lineage>
        <taxon>Bacteria</taxon>
        <taxon>Bacillati</taxon>
        <taxon>Actinomycetota</taxon>
        <taxon>Actinomycetes</taxon>
        <taxon>Kitasatosporales</taxon>
        <taxon>Streptomycetaceae</taxon>
        <taxon>Streptomyces</taxon>
    </lineage>
</organism>
<proteinExistence type="predicted"/>
<dbReference type="EMBL" id="JAATEM010000008">
    <property type="protein sequence ID" value="NJP50107.1"/>
    <property type="molecule type" value="Genomic_DNA"/>
</dbReference>
<dbReference type="Proteomes" id="UP000730591">
    <property type="component" value="Unassembled WGS sequence"/>
</dbReference>
<accession>A0ABX1A526</accession>
<evidence type="ECO:0000313" key="1">
    <source>
        <dbReference type="EMBL" id="NJP50107.1"/>
    </source>
</evidence>
<name>A0ABX1A526_9ACTN</name>
<keyword evidence="2" id="KW-1185">Reference proteome</keyword>